<dbReference type="GO" id="GO:0016757">
    <property type="term" value="F:glycosyltransferase activity"/>
    <property type="evidence" value="ECO:0007669"/>
    <property type="project" value="UniProtKB-KW"/>
</dbReference>
<dbReference type="SUPFAM" id="SSF53448">
    <property type="entry name" value="Nucleotide-diphospho-sugar transferases"/>
    <property type="match status" value="1"/>
</dbReference>
<evidence type="ECO:0000256" key="4">
    <source>
        <dbReference type="ARBA" id="ARBA00022679"/>
    </source>
</evidence>
<dbReference type="Proteomes" id="UP000031535">
    <property type="component" value="Unassembled WGS sequence"/>
</dbReference>
<keyword evidence="4 10" id="KW-0808">Transferase</keyword>
<evidence type="ECO:0000256" key="6">
    <source>
        <dbReference type="ARBA" id="ARBA00022989"/>
    </source>
</evidence>
<reference evidence="10 11" key="1">
    <citation type="submission" date="2015-01" db="EMBL/GenBank/DDBJ databases">
        <title>Complete genome of Pseudomonas batumici UCM B-321 producer of the batumin antibiotic with strong antistaphilococcal and potential anticancer activity.</title>
        <authorList>
            <person name="Klochko V.V."/>
            <person name="Zelena L.B."/>
            <person name="Elena K.A."/>
            <person name="Reva O.N."/>
        </authorList>
    </citation>
    <scope>NUCLEOTIDE SEQUENCE [LARGE SCALE GENOMIC DNA]</scope>
    <source>
        <strain evidence="10 11">UCM B-321</strain>
    </source>
</reference>
<feature type="domain" description="Glycosyltransferase 2-like" evidence="9">
    <location>
        <begin position="4"/>
        <end position="165"/>
    </location>
</feature>
<dbReference type="InterPro" id="IPR001173">
    <property type="entry name" value="Glyco_trans_2-like"/>
</dbReference>
<feature type="transmembrane region" description="Helical" evidence="8">
    <location>
        <begin position="261"/>
        <end position="286"/>
    </location>
</feature>
<organism evidence="10 11">
    <name type="scientific">Pseudomonas batumici</name>
    <dbReference type="NCBI Taxonomy" id="226910"/>
    <lineage>
        <taxon>Bacteria</taxon>
        <taxon>Pseudomonadati</taxon>
        <taxon>Pseudomonadota</taxon>
        <taxon>Gammaproteobacteria</taxon>
        <taxon>Pseudomonadales</taxon>
        <taxon>Pseudomonadaceae</taxon>
        <taxon>Pseudomonas</taxon>
    </lineage>
</organism>
<dbReference type="InterPro" id="IPR029044">
    <property type="entry name" value="Nucleotide-diphossugar_trans"/>
</dbReference>
<dbReference type="PANTHER" id="PTHR48090">
    <property type="entry name" value="UNDECAPRENYL-PHOSPHATE 4-DEOXY-4-FORMAMIDO-L-ARABINOSE TRANSFERASE-RELATED"/>
    <property type="match status" value="1"/>
</dbReference>
<gene>
    <name evidence="10" type="ORF">UCMB321_4367</name>
</gene>
<keyword evidence="3" id="KW-0328">Glycosyltransferase</keyword>
<name>A0A0C2E737_9PSED</name>
<dbReference type="OrthoDB" id="9811884at2"/>
<dbReference type="Pfam" id="PF00535">
    <property type="entry name" value="Glycos_transf_2"/>
    <property type="match status" value="1"/>
</dbReference>
<comment type="subcellular location">
    <subcellularLocation>
        <location evidence="1">Membrane</location>
        <topology evidence="1">Multi-pass membrane protein</topology>
    </subcellularLocation>
</comment>
<dbReference type="EMBL" id="JXDG01000058">
    <property type="protein sequence ID" value="KIH81704.1"/>
    <property type="molecule type" value="Genomic_DNA"/>
</dbReference>
<dbReference type="GO" id="GO:0005886">
    <property type="term" value="C:plasma membrane"/>
    <property type="evidence" value="ECO:0007669"/>
    <property type="project" value="TreeGrafter"/>
</dbReference>
<dbReference type="RefSeq" id="WP_052451335.1">
    <property type="nucleotide sequence ID" value="NZ_JXDG01000058.1"/>
</dbReference>
<evidence type="ECO:0000256" key="5">
    <source>
        <dbReference type="ARBA" id="ARBA00022692"/>
    </source>
</evidence>
<evidence type="ECO:0000259" key="9">
    <source>
        <dbReference type="Pfam" id="PF00535"/>
    </source>
</evidence>
<evidence type="ECO:0000313" key="10">
    <source>
        <dbReference type="EMBL" id="KIH81704.1"/>
    </source>
</evidence>
<dbReference type="PATRIC" id="fig|226910.6.peg.4359"/>
<dbReference type="CDD" id="cd04187">
    <property type="entry name" value="DPM1_like_bac"/>
    <property type="match status" value="1"/>
</dbReference>
<dbReference type="STRING" id="226910.UCMB321_4367"/>
<keyword evidence="5 8" id="KW-0812">Transmembrane</keyword>
<keyword evidence="6 8" id="KW-1133">Transmembrane helix</keyword>
<evidence type="ECO:0000256" key="8">
    <source>
        <dbReference type="SAM" id="Phobius"/>
    </source>
</evidence>
<keyword evidence="11" id="KW-1185">Reference proteome</keyword>
<dbReference type="PANTHER" id="PTHR48090:SF1">
    <property type="entry name" value="PROPHAGE BACTOPRENOL GLUCOSYL TRANSFERASE HOMOLOG"/>
    <property type="match status" value="1"/>
</dbReference>
<protein>
    <submittedName>
        <fullName evidence="10">Bactoprenol glucosyl transferase GtrB</fullName>
    </submittedName>
</protein>
<evidence type="ECO:0000256" key="1">
    <source>
        <dbReference type="ARBA" id="ARBA00004141"/>
    </source>
</evidence>
<proteinExistence type="predicted"/>
<dbReference type="InterPro" id="IPR050256">
    <property type="entry name" value="Glycosyltransferase_2"/>
</dbReference>
<accession>A0A0C2E737</accession>
<evidence type="ECO:0000256" key="3">
    <source>
        <dbReference type="ARBA" id="ARBA00022676"/>
    </source>
</evidence>
<keyword evidence="2" id="KW-1003">Cell membrane</keyword>
<evidence type="ECO:0000313" key="11">
    <source>
        <dbReference type="Proteomes" id="UP000031535"/>
    </source>
</evidence>
<keyword evidence="7 8" id="KW-0472">Membrane</keyword>
<comment type="caution">
    <text evidence="10">The sequence shown here is derived from an EMBL/GenBank/DDBJ whole genome shotgun (WGS) entry which is preliminary data.</text>
</comment>
<keyword evidence="2" id="KW-0997">Cell inner membrane</keyword>
<dbReference type="Gene3D" id="3.90.550.10">
    <property type="entry name" value="Spore Coat Polysaccharide Biosynthesis Protein SpsA, Chain A"/>
    <property type="match status" value="1"/>
</dbReference>
<sequence length="324" mass="36683">MKVSLIVPVFNEEQSIELFHRSVRQEPGLRDYQVEIIFINDGSTDDTERVARLLALTDDDTVLINFSRNFGKEPALFAGLEFASGDAVIPIDVDLQDPIDVIPKLINVWKDGADVVLAKRKSRAVDSYLKRKLATMFYHLLNRIAYPHIEENVGDFRLMDRKVVDVVKTLPEHQLFMKGVLSWAGFTTRMIEYDRAPRAAGDSRFNGWKLWNLALEGITSFSTLPLRLWTYVGGGVSLLALLYAIYMVVDKVVWGNSVPGYPSLMTAILFLGGVQLIGIGILGEYVGRIYMETKHRPRYVIREVLRKTVHKPDVVAEAVTDLKR</sequence>
<dbReference type="AlphaFoldDB" id="A0A0C2E737"/>
<feature type="transmembrane region" description="Helical" evidence="8">
    <location>
        <begin position="228"/>
        <end position="249"/>
    </location>
</feature>
<evidence type="ECO:0000256" key="2">
    <source>
        <dbReference type="ARBA" id="ARBA00022519"/>
    </source>
</evidence>
<evidence type="ECO:0000256" key="7">
    <source>
        <dbReference type="ARBA" id="ARBA00023136"/>
    </source>
</evidence>